<keyword evidence="3" id="KW-0862">Zinc</keyword>
<dbReference type="Gene3D" id="3.40.50.10320">
    <property type="entry name" value="LmbE-like"/>
    <property type="match status" value="1"/>
</dbReference>
<dbReference type="PANTHER" id="PTHR12993:SF26">
    <property type="entry name" value="1D-MYO-INOSITOL 2-ACETAMIDO-2-DEOXY-ALPHA-D-GLUCOPYRANOSIDE DEACETYLASE"/>
    <property type="match status" value="1"/>
</dbReference>
<name>A0ABZ2FEP4_9MICO</name>
<dbReference type="InterPro" id="IPR017810">
    <property type="entry name" value="Mycothiol_biosynthesis_MshB"/>
</dbReference>
<evidence type="ECO:0000256" key="4">
    <source>
        <dbReference type="NCBIfam" id="TIGR03445"/>
    </source>
</evidence>
<keyword evidence="2 5" id="KW-0378">Hydrolase</keyword>
<dbReference type="InterPro" id="IPR003737">
    <property type="entry name" value="GlcNAc_PI_deacetylase-related"/>
</dbReference>
<evidence type="ECO:0000256" key="3">
    <source>
        <dbReference type="ARBA" id="ARBA00022833"/>
    </source>
</evidence>
<dbReference type="GO" id="GO:0035595">
    <property type="term" value="F:N-acetylglucosaminylinositol deacetylase activity"/>
    <property type="evidence" value="ECO:0007669"/>
    <property type="project" value="UniProtKB-EC"/>
</dbReference>
<keyword evidence="6" id="KW-1185">Reference proteome</keyword>
<dbReference type="Proteomes" id="UP001381003">
    <property type="component" value="Chromosome"/>
</dbReference>
<protein>
    <recommendedName>
        <fullName evidence="4">N-acetyl-1-D-myo-inositol-2-amino-2-deoxy-alpha-D-glucopyranoside deacetylase</fullName>
        <ecNumber evidence="4">3.5.1.103</ecNumber>
    </recommendedName>
</protein>
<sequence length="306" mass="32565">MTAAEPVVVTGRPARLLFVHAHPDDESLATGVAIAHHLAVGDDVHVLTCTLGEQGEIIPPELAHLDADHEDTLGEFRRDELRGAMTAIGAGSTVLGEDQEAGRLSRWRDSGMAGTPSADDPRAWVRSDDAEALAAVGEVIARVAPDVVVTYDAHGGYAHPDHIRTHEVTRRAVATMDAGERPALFGTFTPRSWAQEDRRLLADLLVGVPQLADLGWTQPTGDFPPSVVDDAVVTHAVVDADAVAGQVAALRHHRTQVTLGPARTYALSNDIAALLPGREGYARLDLRTGEPVPADPDARPGLVVRR</sequence>
<dbReference type="EMBL" id="CP104874">
    <property type="protein sequence ID" value="WWF05787.1"/>
    <property type="molecule type" value="Genomic_DNA"/>
</dbReference>
<dbReference type="EC" id="3.5.1.103" evidence="4"/>
<accession>A0ABZ2FEP4</accession>
<dbReference type="PANTHER" id="PTHR12993">
    <property type="entry name" value="N-ACETYLGLUCOSAMINYL-PHOSPHATIDYLINOSITOL DE-N-ACETYLASE-RELATED"/>
    <property type="match status" value="1"/>
</dbReference>
<evidence type="ECO:0000313" key="5">
    <source>
        <dbReference type="EMBL" id="WWF05787.1"/>
    </source>
</evidence>
<organism evidence="5 6">
    <name type="scientific">Janibacter terrae</name>
    <dbReference type="NCBI Taxonomy" id="103817"/>
    <lineage>
        <taxon>Bacteria</taxon>
        <taxon>Bacillati</taxon>
        <taxon>Actinomycetota</taxon>
        <taxon>Actinomycetes</taxon>
        <taxon>Micrococcales</taxon>
        <taxon>Intrasporangiaceae</taxon>
        <taxon>Janibacter</taxon>
    </lineage>
</organism>
<evidence type="ECO:0000313" key="6">
    <source>
        <dbReference type="Proteomes" id="UP001381003"/>
    </source>
</evidence>
<evidence type="ECO:0000256" key="2">
    <source>
        <dbReference type="ARBA" id="ARBA00022801"/>
    </source>
</evidence>
<dbReference type="Pfam" id="PF02585">
    <property type="entry name" value="PIG-L"/>
    <property type="match status" value="1"/>
</dbReference>
<keyword evidence="1" id="KW-0479">Metal-binding</keyword>
<proteinExistence type="predicted"/>
<dbReference type="NCBIfam" id="TIGR03445">
    <property type="entry name" value="mycothiol_MshB"/>
    <property type="match status" value="1"/>
</dbReference>
<dbReference type="RefSeq" id="WP_068325791.1">
    <property type="nucleotide sequence ID" value="NZ_CP104874.1"/>
</dbReference>
<dbReference type="InterPro" id="IPR024078">
    <property type="entry name" value="LmbE-like_dom_sf"/>
</dbReference>
<dbReference type="SUPFAM" id="SSF102588">
    <property type="entry name" value="LmbE-like"/>
    <property type="match status" value="1"/>
</dbReference>
<gene>
    <name evidence="5" type="primary">mshB</name>
    <name evidence="5" type="ORF">N5P18_02610</name>
</gene>
<reference evidence="5 6" key="1">
    <citation type="submission" date="2022-09" db="EMBL/GenBank/DDBJ databases">
        <title>Complete genome sequence of Janibacter terrae strain COS04-44, PCL-degrading bacteria isolated from oil spilled coast.</title>
        <authorList>
            <person name="Park H."/>
            <person name="Kim J.Y."/>
            <person name="An S.H."/>
            <person name="Lee C.M."/>
            <person name="Weon H.-Y."/>
        </authorList>
    </citation>
    <scope>NUCLEOTIDE SEQUENCE [LARGE SCALE GENOMIC DNA]</scope>
    <source>
        <strain evidence="5 6">COS04-44</strain>
    </source>
</reference>
<evidence type="ECO:0000256" key="1">
    <source>
        <dbReference type="ARBA" id="ARBA00022723"/>
    </source>
</evidence>